<evidence type="ECO:0000313" key="4">
    <source>
        <dbReference type="EMBL" id="GHA43583.1"/>
    </source>
</evidence>
<dbReference type="PROSITE" id="PS51782">
    <property type="entry name" value="LYSM"/>
    <property type="match status" value="3"/>
</dbReference>
<organism evidence="4 5">
    <name type="scientific">Salinimicrobium marinum</name>
    <dbReference type="NCBI Taxonomy" id="680283"/>
    <lineage>
        <taxon>Bacteria</taxon>
        <taxon>Pseudomonadati</taxon>
        <taxon>Bacteroidota</taxon>
        <taxon>Flavobacteriia</taxon>
        <taxon>Flavobacteriales</taxon>
        <taxon>Flavobacteriaceae</taxon>
        <taxon>Salinimicrobium</taxon>
    </lineage>
</organism>
<feature type="domain" description="LysM" evidence="3">
    <location>
        <begin position="12"/>
        <end position="55"/>
    </location>
</feature>
<dbReference type="InterPro" id="IPR018392">
    <property type="entry name" value="LysM"/>
</dbReference>
<dbReference type="SUPFAM" id="SSF54106">
    <property type="entry name" value="LysM domain"/>
    <property type="match status" value="4"/>
</dbReference>
<dbReference type="InterPro" id="IPR028081">
    <property type="entry name" value="Leu-bd"/>
</dbReference>
<protein>
    <recommendedName>
        <fullName evidence="3">LysM domain-containing protein</fullName>
    </recommendedName>
</protein>
<dbReference type="EMBL" id="BMXB01000012">
    <property type="protein sequence ID" value="GHA43583.1"/>
    <property type="molecule type" value="Genomic_DNA"/>
</dbReference>
<feature type="domain" description="LysM" evidence="3">
    <location>
        <begin position="211"/>
        <end position="254"/>
    </location>
</feature>
<dbReference type="Pfam" id="PF01476">
    <property type="entry name" value="LysM"/>
    <property type="match status" value="4"/>
</dbReference>
<accession>A0A918SHU8</accession>
<dbReference type="Gene3D" id="3.40.50.2300">
    <property type="match status" value="2"/>
</dbReference>
<dbReference type="AlphaFoldDB" id="A0A918SHU8"/>
<sequence length="636" mass="71277">MLSVSAFAQQYKYHIVEQGETVESVARKYNVTTEEIFKLNPDARNGIRSQSKLVVPLGNAVKEDVDNDKEVEFKTHRVKRKETLFSLSQEYNVEIEDIKRFNKHLYSEELRRGERIRIPVSLQKVIEVATEVPNEKFQTDESPQNPLNLSAKEHVVLPKEGKYGISRKYNITIEELNRLNPGVDELRPGMVLKVSNGATEKVIEVDGGLFKYYLVEPQETLFSLTRELGISKDSLIGLNPALAEGLKAGMVLKIPNLETTGVEVSYSADEDIVNLEQRISNFDTREIVVMLPFKLDQIQSTDTTTNARAQIKRDKVLQISLDFYSGVMMAIDSAKTLGLSTNVRVFDTKQDVSEVNHIINTNNFSGVDAVIGPILQSTAEAAAGKLRDRGIPVVSPLTKKEAGGMDNFYQTRPTDEMLTDIMISYLKENSAGKNFVIIADASSSAKRQKLMASLPGARALNPGGSQVNRNEVASALVKGRPNWVILEGSSIGVLSNATSYLNSLADDYDITLFTTNKTNSFESDNISHRHLSKLHFHFPSVDKEYSKDRENYFISSYMKKYDVVPNTYAVRGFDVTYDILLRLATAESLAESMKEELTTEYVENKFSYGETPSGGFLNRAIYIMAYDDNLELKVIR</sequence>
<name>A0A918SHU8_9FLAO</name>
<reference evidence="4" key="2">
    <citation type="submission" date="2020-09" db="EMBL/GenBank/DDBJ databases">
        <authorList>
            <person name="Sun Q."/>
            <person name="Kim S."/>
        </authorList>
    </citation>
    <scope>NUCLEOTIDE SEQUENCE</scope>
    <source>
        <strain evidence="4">KCTC 12719</strain>
    </source>
</reference>
<dbReference type="Pfam" id="PF13458">
    <property type="entry name" value="Peripla_BP_6"/>
    <property type="match status" value="1"/>
</dbReference>
<reference evidence="4" key="1">
    <citation type="journal article" date="2014" name="Int. J. Syst. Evol. Microbiol.">
        <title>Complete genome sequence of Corynebacterium casei LMG S-19264T (=DSM 44701T), isolated from a smear-ripened cheese.</title>
        <authorList>
            <consortium name="US DOE Joint Genome Institute (JGI-PGF)"/>
            <person name="Walter F."/>
            <person name="Albersmeier A."/>
            <person name="Kalinowski J."/>
            <person name="Ruckert C."/>
        </authorList>
    </citation>
    <scope>NUCLEOTIDE SEQUENCE</scope>
    <source>
        <strain evidence="4">KCTC 12719</strain>
    </source>
</reference>
<gene>
    <name evidence="4" type="ORF">GCM10007103_25930</name>
</gene>
<evidence type="ECO:0000313" key="5">
    <source>
        <dbReference type="Proteomes" id="UP000610456"/>
    </source>
</evidence>
<dbReference type="InterPro" id="IPR036779">
    <property type="entry name" value="LysM_dom_sf"/>
</dbReference>
<evidence type="ECO:0000259" key="3">
    <source>
        <dbReference type="PROSITE" id="PS51782"/>
    </source>
</evidence>
<comment type="caution">
    <text evidence="4">The sequence shown here is derived from an EMBL/GenBank/DDBJ whole genome shotgun (WGS) entry which is preliminary data.</text>
</comment>
<evidence type="ECO:0000256" key="2">
    <source>
        <dbReference type="ARBA" id="ARBA00022729"/>
    </source>
</evidence>
<keyword evidence="5" id="KW-1185">Reference proteome</keyword>
<dbReference type="Gene3D" id="3.10.350.10">
    <property type="entry name" value="LysM domain"/>
    <property type="match status" value="4"/>
</dbReference>
<dbReference type="SMART" id="SM00257">
    <property type="entry name" value="LysM"/>
    <property type="match status" value="4"/>
</dbReference>
<feature type="domain" description="LysM" evidence="3">
    <location>
        <begin position="74"/>
        <end position="118"/>
    </location>
</feature>
<keyword evidence="2" id="KW-0732">Signal</keyword>
<dbReference type="InterPro" id="IPR028082">
    <property type="entry name" value="Peripla_BP_I"/>
</dbReference>
<dbReference type="CDD" id="cd06268">
    <property type="entry name" value="PBP1_ABC_transporter_LIVBP-like"/>
    <property type="match status" value="1"/>
</dbReference>
<comment type="similarity">
    <text evidence="1">Belongs to the leucine-binding protein family.</text>
</comment>
<evidence type="ECO:0000256" key="1">
    <source>
        <dbReference type="ARBA" id="ARBA00010062"/>
    </source>
</evidence>
<dbReference type="GO" id="GO:0008932">
    <property type="term" value="F:lytic endotransglycosylase activity"/>
    <property type="evidence" value="ECO:0007669"/>
    <property type="project" value="TreeGrafter"/>
</dbReference>
<proteinExistence type="inferred from homology"/>
<dbReference type="PANTHER" id="PTHR33734:SF22">
    <property type="entry name" value="MEMBRANE-BOUND LYTIC MUREIN TRANSGLYCOSYLASE D"/>
    <property type="match status" value="1"/>
</dbReference>
<dbReference type="SUPFAM" id="SSF53822">
    <property type="entry name" value="Periplasmic binding protein-like I"/>
    <property type="match status" value="1"/>
</dbReference>
<dbReference type="Proteomes" id="UP000610456">
    <property type="component" value="Unassembled WGS sequence"/>
</dbReference>
<dbReference type="CDD" id="cd00118">
    <property type="entry name" value="LysM"/>
    <property type="match status" value="4"/>
</dbReference>
<dbReference type="PANTHER" id="PTHR33734">
    <property type="entry name" value="LYSM DOMAIN-CONTAINING GPI-ANCHORED PROTEIN 2"/>
    <property type="match status" value="1"/>
</dbReference>